<organism evidence="1 2">
    <name type="scientific">Flavobacterium swingsii</name>
    <dbReference type="NCBI Taxonomy" id="498292"/>
    <lineage>
        <taxon>Bacteria</taxon>
        <taxon>Pseudomonadati</taxon>
        <taxon>Bacteroidota</taxon>
        <taxon>Flavobacteriia</taxon>
        <taxon>Flavobacteriales</taxon>
        <taxon>Flavobacteriaceae</taxon>
        <taxon>Flavobacterium</taxon>
    </lineage>
</organism>
<dbReference type="STRING" id="498292.SAMN05660845_2409"/>
<protein>
    <submittedName>
        <fullName evidence="1">CarboxypepD_reg-like domain-containing protein</fullName>
    </submittedName>
</protein>
<dbReference type="SUPFAM" id="SSF49464">
    <property type="entry name" value="Carboxypeptidase regulatory domain-like"/>
    <property type="match status" value="1"/>
</dbReference>
<reference evidence="2" key="1">
    <citation type="submission" date="2016-10" db="EMBL/GenBank/DDBJ databases">
        <authorList>
            <person name="Varghese N."/>
            <person name="Submissions S."/>
        </authorList>
    </citation>
    <scope>NUCLEOTIDE SEQUENCE [LARGE SCALE GENOMIC DNA]</scope>
    <source>
        <strain evidence="2">DSM 21789</strain>
    </source>
</reference>
<evidence type="ECO:0000313" key="1">
    <source>
        <dbReference type="EMBL" id="SFB28725.1"/>
    </source>
</evidence>
<proteinExistence type="predicted"/>
<dbReference type="RefSeq" id="WP_244148526.1">
    <property type="nucleotide sequence ID" value="NZ_FOJT01000006.1"/>
</dbReference>
<gene>
    <name evidence="1" type="ORF">SAMN05660845_2409</name>
</gene>
<dbReference type="InterPro" id="IPR008969">
    <property type="entry name" value="CarboxyPept-like_regulatory"/>
</dbReference>
<evidence type="ECO:0000313" key="2">
    <source>
        <dbReference type="Proteomes" id="UP000199604"/>
    </source>
</evidence>
<dbReference type="Proteomes" id="UP000199604">
    <property type="component" value="Unassembled WGS sequence"/>
</dbReference>
<dbReference type="AlphaFoldDB" id="A0A1I0ZSV3"/>
<accession>A0A1I0ZSV3</accession>
<dbReference type="EMBL" id="FOJT01000006">
    <property type="protein sequence ID" value="SFB28725.1"/>
    <property type="molecule type" value="Genomic_DNA"/>
</dbReference>
<keyword evidence="2" id="KW-1185">Reference proteome</keyword>
<sequence length="234" mass="26473">MKSKINISIPEPCHENWQAMTKIEKGKFCGSCQKNVFDFTKATDRQIIDAYNKDNKLCGRFLSTQLNRDLVTPKEKGSLWLATTSTLFSLLAFGNNEIKAQETPKTEQTETKHFLGKPAQQQVVQTNEEKEITGIVSDESGPFPGVIVVVKGTQRGVSTNFEGKYSIKAKEGEILVFSFMGMKEENLIIDKNNYYKIEMVNDVKGNMIMMVGGISGKRRNFLGRTFYKIGNWFK</sequence>
<dbReference type="Pfam" id="PF13715">
    <property type="entry name" value="CarbopepD_reg_2"/>
    <property type="match status" value="1"/>
</dbReference>
<name>A0A1I0ZSV3_9FLAO</name>